<accession>K0S2J2</accession>
<dbReference type="AlphaFoldDB" id="K0S2J2"/>
<dbReference type="Pfam" id="PF20426">
    <property type="entry name" value="NBCH_WD40"/>
    <property type="match status" value="1"/>
</dbReference>
<dbReference type="SMART" id="SM01026">
    <property type="entry name" value="Beach"/>
    <property type="match status" value="1"/>
</dbReference>
<evidence type="ECO:0000259" key="2">
    <source>
        <dbReference type="PROSITE" id="PS50197"/>
    </source>
</evidence>
<dbReference type="GO" id="GO:0005829">
    <property type="term" value="C:cytosol"/>
    <property type="evidence" value="ECO:0007669"/>
    <property type="project" value="TreeGrafter"/>
</dbReference>
<dbReference type="eggNOG" id="KOG1787">
    <property type="taxonomic scope" value="Eukaryota"/>
</dbReference>
<dbReference type="SMART" id="SM00320">
    <property type="entry name" value="WD40"/>
    <property type="match status" value="5"/>
</dbReference>
<dbReference type="Proteomes" id="UP000266841">
    <property type="component" value="Unassembled WGS sequence"/>
</dbReference>
<dbReference type="InterPro" id="IPR000409">
    <property type="entry name" value="BEACH_dom"/>
</dbReference>
<dbReference type="PROSITE" id="PS50082">
    <property type="entry name" value="WD_REPEATS_2"/>
    <property type="match status" value="2"/>
</dbReference>
<gene>
    <name evidence="3" type="ORF">THAOC_27505</name>
</gene>
<keyword evidence="1" id="KW-0853">WD repeat</keyword>
<sequence>MALNLMAGRTFSDITQYPVFPWILADYTSETLDLSDHRVYRDLTKPVGALNPDRLSQLIERYNDLDGFPEEEKFLFGSHYSSPGVVLHYLIRQEPFTSMHISLQSGRFDCADRLFFDMGGCWKSCNTSTSDVKELIPEFFTCPEIFTNTNNFPLGVTQTKMPIDNVKLPPWAKGSPHEFIRLHRLALESDYVSNNLHHWIDLIFGFKQRGSAALSAHNLFHYLSYEGAVDIDKITDDIERKAIEGHIQNFGQTPSQLIPKEPHPSINPKDFDGTLLEKQFGGPKGSTTSSIASLNTVGDTLFAIHSDLSLCSYKLHPSRGSMPYQFKQDKCRRLESRHMSLSYFIGADSKPGSQSTKASAFREDSFAMAFGGTTAATTGNGSNVDDSHLLLSCGYFDGCVKVHSVDTLQLYHNLKGGHRGGINCIKLSSDGEILVTGGEDATCRLWTIDHDALASAITDGFVESLNREAEDDEISCCHVLLGHVTPICCVAICTKLDVVVSGSEDGSICVHNIRSGEFIRSLHIDAATGEVRESCARDAISVKLLEIHFNGSFVAHLVDGSLHVISLNGESLCNKDLGEGLNAMVICPDSEILVTGGELGCARIYSLHDLRLQCTVDVESHGDITSLAVASTESQLLCIGSDDGMLSIVHASREDSKG</sequence>
<feature type="repeat" description="WD" evidence="1">
    <location>
        <begin position="415"/>
        <end position="456"/>
    </location>
</feature>
<dbReference type="EMBL" id="AGNL01038461">
    <property type="protein sequence ID" value="EJK53117.1"/>
    <property type="molecule type" value="Genomic_DNA"/>
</dbReference>
<dbReference type="Pfam" id="PF02138">
    <property type="entry name" value="Beach"/>
    <property type="match status" value="1"/>
</dbReference>
<dbReference type="OrthoDB" id="26681at2759"/>
<protein>
    <recommendedName>
        <fullName evidence="2">BEACH domain-containing protein</fullName>
    </recommendedName>
</protein>
<evidence type="ECO:0000313" key="3">
    <source>
        <dbReference type="EMBL" id="EJK53117.1"/>
    </source>
</evidence>
<dbReference type="PANTHER" id="PTHR13743:SF112">
    <property type="entry name" value="BEACH DOMAIN-CONTAINING PROTEIN"/>
    <property type="match status" value="1"/>
</dbReference>
<dbReference type="PROSITE" id="PS50197">
    <property type="entry name" value="BEACH"/>
    <property type="match status" value="1"/>
</dbReference>
<reference evidence="3 4" key="1">
    <citation type="journal article" date="2012" name="Genome Biol.">
        <title>Genome and low-iron response of an oceanic diatom adapted to chronic iron limitation.</title>
        <authorList>
            <person name="Lommer M."/>
            <person name="Specht M."/>
            <person name="Roy A.S."/>
            <person name="Kraemer L."/>
            <person name="Andreson R."/>
            <person name="Gutowska M.A."/>
            <person name="Wolf J."/>
            <person name="Bergner S.V."/>
            <person name="Schilhabel M.B."/>
            <person name="Klostermeier U.C."/>
            <person name="Beiko R.G."/>
            <person name="Rosenstiel P."/>
            <person name="Hippler M."/>
            <person name="Laroche J."/>
        </authorList>
    </citation>
    <scope>NUCLEOTIDE SEQUENCE [LARGE SCALE GENOMIC DNA]</scope>
    <source>
        <strain evidence="3 4">CCMP1005</strain>
    </source>
</reference>
<dbReference type="GO" id="GO:0019901">
    <property type="term" value="F:protein kinase binding"/>
    <property type="evidence" value="ECO:0007669"/>
    <property type="project" value="TreeGrafter"/>
</dbReference>
<dbReference type="InterPro" id="IPR036322">
    <property type="entry name" value="WD40_repeat_dom_sf"/>
</dbReference>
<evidence type="ECO:0000313" key="4">
    <source>
        <dbReference type="Proteomes" id="UP000266841"/>
    </source>
</evidence>
<dbReference type="PROSITE" id="PS50294">
    <property type="entry name" value="WD_REPEATS_REGION"/>
    <property type="match status" value="1"/>
</dbReference>
<dbReference type="GO" id="GO:0008104">
    <property type="term" value="P:intracellular protein localization"/>
    <property type="evidence" value="ECO:0007669"/>
    <property type="project" value="TreeGrafter"/>
</dbReference>
<name>K0S2J2_THAOC</name>
<comment type="caution">
    <text evidence="3">The sequence shown here is derived from an EMBL/GenBank/DDBJ whole genome shotgun (WGS) entry which is preliminary data.</text>
</comment>
<dbReference type="GO" id="GO:0016020">
    <property type="term" value="C:membrane"/>
    <property type="evidence" value="ECO:0007669"/>
    <property type="project" value="TreeGrafter"/>
</dbReference>
<dbReference type="InterPro" id="IPR046851">
    <property type="entry name" value="NBCH_WD40"/>
</dbReference>
<dbReference type="PANTHER" id="PTHR13743">
    <property type="entry name" value="BEIGE/BEACH-RELATED"/>
    <property type="match status" value="1"/>
</dbReference>
<feature type="repeat" description="WD" evidence="1">
    <location>
        <begin position="480"/>
        <end position="521"/>
    </location>
</feature>
<organism evidence="3 4">
    <name type="scientific">Thalassiosira oceanica</name>
    <name type="common">Marine diatom</name>
    <dbReference type="NCBI Taxonomy" id="159749"/>
    <lineage>
        <taxon>Eukaryota</taxon>
        <taxon>Sar</taxon>
        <taxon>Stramenopiles</taxon>
        <taxon>Ochrophyta</taxon>
        <taxon>Bacillariophyta</taxon>
        <taxon>Coscinodiscophyceae</taxon>
        <taxon>Thalassiosirophycidae</taxon>
        <taxon>Thalassiosirales</taxon>
        <taxon>Thalassiosiraceae</taxon>
        <taxon>Thalassiosira</taxon>
    </lineage>
</organism>
<evidence type="ECO:0000256" key="1">
    <source>
        <dbReference type="PROSITE-ProRule" id="PRU00221"/>
    </source>
</evidence>
<keyword evidence="4" id="KW-1185">Reference proteome</keyword>
<dbReference type="Gene3D" id="2.130.10.10">
    <property type="entry name" value="YVTN repeat-like/Quinoprotein amine dehydrogenase"/>
    <property type="match status" value="2"/>
</dbReference>
<dbReference type="SUPFAM" id="SSF81837">
    <property type="entry name" value="BEACH domain"/>
    <property type="match status" value="1"/>
</dbReference>
<dbReference type="SUPFAM" id="SSF50978">
    <property type="entry name" value="WD40 repeat-like"/>
    <property type="match status" value="1"/>
</dbReference>
<proteinExistence type="predicted"/>
<dbReference type="CDD" id="cd06071">
    <property type="entry name" value="Beach"/>
    <property type="match status" value="1"/>
</dbReference>
<dbReference type="InterPro" id="IPR015943">
    <property type="entry name" value="WD40/YVTN_repeat-like_dom_sf"/>
</dbReference>
<dbReference type="InterPro" id="IPR036372">
    <property type="entry name" value="BEACH_dom_sf"/>
</dbReference>
<dbReference type="Gene3D" id="1.10.1540.10">
    <property type="entry name" value="BEACH domain"/>
    <property type="match status" value="1"/>
</dbReference>
<feature type="domain" description="BEACH" evidence="2">
    <location>
        <begin position="1"/>
        <end position="266"/>
    </location>
</feature>
<dbReference type="InterPro" id="IPR050865">
    <property type="entry name" value="BEACH_Domain"/>
</dbReference>
<dbReference type="InterPro" id="IPR001680">
    <property type="entry name" value="WD40_rpt"/>
</dbReference>
<dbReference type="OMA" id="MEMEPNI"/>